<keyword evidence="2" id="KW-1133">Transmembrane helix</keyword>
<reference evidence="4 5" key="1">
    <citation type="journal article" date="2008" name="PLoS Genet.">
        <title>Genomic islands in the pathogenic filamentous fungus Aspergillus fumigatus.</title>
        <authorList>
            <person name="Fedorova N.D."/>
            <person name="Khaldi N."/>
            <person name="Joardar V.S."/>
            <person name="Maiti R."/>
            <person name="Amedeo P."/>
            <person name="Anderson M.J."/>
            <person name="Crabtree J."/>
            <person name="Silva J.C."/>
            <person name="Badger J.H."/>
            <person name="Albarraq A."/>
            <person name="Angiuoli S."/>
            <person name="Bussey H."/>
            <person name="Bowyer P."/>
            <person name="Cotty P.J."/>
            <person name="Dyer P.S."/>
            <person name="Egan A."/>
            <person name="Galens K."/>
            <person name="Fraser-Liggett C.M."/>
            <person name="Haas B.J."/>
            <person name="Inman J.M."/>
            <person name="Kent R."/>
            <person name="Lemieux S."/>
            <person name="Malavazi I."/>
            <person name="Orvis J."/>
            <person name="Roemer T."/>
            <person name="Ronning C.M."/>
            <person name="Sundaram J.P."/>
            <person name="Sutton G."/>
            <person name="Turner G."/>
            <person name="Venter J.C."/>
            <person name="White O.R."/>
            <person name="Whitty B.R."/>
            <person name="Youngman P."/>
            <person name="Wolfe K.H."/>
            <person name="Goldman G.H."/>
            <person name="Wortman J.R."/>
            <person name="Jiang B."/>
            <person name="Denning D.W."/>
            <person name="Nierman W.C."/>
        </authorList>
    </citation>
    <scope>NUCLEOTIDE SEQUENCE [LARGE SCALE GENOMIC DNA]</scope>
    <source>
        <strain evidence="5">ATCC 1007 / CBS 513.65 / DSM 816 / NCTC 3887 / NRRL 1</strain>
    </source>
</reference>
<evidence type="ECO:0000313" key="5">
    <source>
        <dbReference type="Proteomes" id="UP000006701"/>
    </source>
</evidence>
<comment type="similarity">
    <text evidence="1">Belongs to the protein-tyrosine phosphatase family. Non-receptor class subfamily.</text>
</comment>
<dbReference type="OMA" id="IAYIMVM"/>
<dbReference type="KEGG" id="act:ACLA_022430"/>
<feature type="transmembrane region" description="Helical" evidence="2">
    <location>
        <begin position="210"/>
        <end position="229"/>
    </location>
</feature>
<protein>
    <submittedName>
        <fullName evidence="4">Possible dual specificity protein phosphatase 3</fullName>
    </submittedName>
</protein>
<feature type="domain" description="Tyrosine specific protein phosphatases" evidence="3">
    <location>
        <begin position="165"/>
        <end position="233"/>
    </location>
</feature>
<dbReference type="InterPro" id="IPR052449">
    <property type="entry name" value="STYX-Interacting_Phosphatase"/>
</dbReference>
<gene>
    <name evidence="4" type="ORF">ACLA_022430</name>
</gene>
<dbReference type="STRING" id="344612.A1CPF8"/>
<evidence type="ECO:0000256" key="1">
    <source>
        <dbReference type="ARBA" id="ARBA00009649"/>
    </source>
</evidence>
<dbReference type="OrthoDB" id="10252009at2759"/>
<evidence type="ECO:0000259" key="3">
    <source>
        <dbReference type="PROSITE" id="PS50056"/>
    </source>
</evidence>
<dbReference type="GO" id="GO:0005654">
    <property type="term" value="C:nucleoplasm"/>
    <property type="evidence" value="ECO:0007669"/>
    <property type="project" value="TreeGrafter"/>
</dbReference>
<organism evidence="4 5">
    <name type="scientific">Aspergillus clavatus (strain ATCC 1007 / CBS 513.65 / DSM 816 / NCTC 3887 / NRRL 1 / QM 1276 / 107)</name>
    <dbReference type="NCBI Taxonomy" id="344612"/>
    <lineage>
        <taxon>Eukaryota</taxon>
        <taxon>Fungi</taxon>
        <taxon>Dikarya</taxon>
        <taxon>Ascomycota</taxon>
        <taxon>Pezizomycotina</taxon>
        <taxon>Eurotiomycetes</taxon>
        <taxon>Eurotiomycetidae</taxon>
        <taxon>Eurotiales</taxon>
        <taxon>Aspergillaceae</taxon>
        <taxon>Aspergillus</taxon>
        <taxon>Aspergillus subgen. Fumigati</taxon>
    </lineage>
</organism>
<dbReference type="AlphaFoldDB" id="A1CPF8"/>
<proteinExistence type="inferred from homology"/>
<dbReference type="RefSeq" id="XP_001268955.1">
    <property type="nucleotide sequence ID" value="XM_001268954.1"/>
</dbReference>
<dbReference type="SMART" id="SM00195">
    <property type="entry name" value="DSPc"/>
    <property type="match status" value="1"/>
</dbReference>
<dbReference type="SUPFAM" id="SSF52799">
    <property type="entry name" value="(Phosphotyrosine protein) phosphatases II"/>
    <property type="match status" value="1"/>
</dbReference>
<dbReference type="InterPro" id="IPR000387">
    <property type="entry name" value="Tyr_Pase_dom"/>
</dbReference>
<dbReference type="VEuPathDB" id="FungiDB:ACLA_022430"/>
<keyword evidence="2" id="KW-0812">Transmembrane</keyword>
<dbReference type="Pfam" id="PF00782">
    <property type="entry name" value="DSPc"/>
    <property type="match status" value="1"/>
</dbReference>
<dbReference type="EMBL" id="DS027059">
    <property type="protein sequence ID" value="EAW07529.1"/>
    <property type="molecule type" value="Genomic_DNA"/>
</dbReference>
<dbReference type="GO" id="GO:0005737">
    <property type="term" value="C:cytoplasm"/>
    <property type="evidence" value="ECO:0007669"/>
    <property type="project" value="TreeGrafter"/>
</dbReference>
<dbReference type="eggNOG" id="KOG1716">
    <property type="taxonomic scope" value="Eukaryota"/>
</dbReference>
<dbReference type="GeneID" id="4701526"/>
<dbReference type="Gene3D" id="3.90.190.10">
    <property type="entry name" value="Protein tyrosine phosphatase superfamily"/>
    <property type="match status" value="1"/>
</dbReference>
<dbReference type="Proteomes" id="UP000006701">
    <property type="component" value="Unassembled WGS sequence"/>
</dbReference>
<keyword evidence="2" id="KW-0472">Membrane</keyword>
<keyword evidence="5" id="KW-1185">Reference proteome</keyword>
<dbReference type="GO" id="GO:1990444">
    <property type="term" value="F:F-box domain binding"/>
    <property type="evidence" value="ECO:0007669"/>
    <property type="project" value="TreeGrafter"/>
</dbReference>
<dbReference type="InterPro" id="IPR000340">
    <property type="entry name" value="Dual-sp_phosphatase_cat-dom"/>
</dbReference>
<evidence type="ECO:0000256" key="2">
    <source>
        <dbReference type="SAM" id="Phobius"/>
    </source>
</evidence>
<dbReference type="CDD" id="cd14498">
    <property type="entry name" value="DSP"/>
    <property type="match status" value="1"/>
</dbReference>
<dbReference type="GO" id="GO:0070372">
    <property type="term" value="P:regulation of ERK1 and ERK2 cascade"/>
    <property type="evidence" value="ECO:0007669"/>
    <property type="project" value="TreeGrafter"/>
</dbReference>
<name>A1CPF8_ASPCL</name>
<dbReference type="PANTHER" id="PTHR46588">
    <property type="entry name" value="SERINE/THREONINE/TYROSINE-INTERACTING PROTEIN"/>
    <property type="match status" value="1"/>
</dbReference>
<dbReference type="PANTHER" id="PTHR46588:SF1">
    <property type="entry name" value="SERINE_THREONINE_TYROSINE-INTERACTING PROTEIN"/>
    <property type="match status" value="1"/>
</dbReference>
<dbReference type="InterPro" id="IPR029021">
    <property type="entry name" value="Prot-tyrosine_phosphatase-like"/>
</dbReference>
<accession>A1CPF8</accession>
<sequence>MYPVRCNEAPMSEQVGSHYVRTHDYVAGSNKTRLSGPAPSYYDDDNLSLQEVIRPSSHDFQEGDFVPPGFFQVVNLENFVYRVRLSDWDYTWRRQAQAILPFLYLGPVSCLKDKVWLASEGFTLLLAIRNTRSAQARLVSGEKIGAEMGIEADSVDVMDNQELISAFSQIIRRINEHLISTEAAGGTSTAAGKKVLVFCESGNERSATVVIAYIMVMLNLNISLALHLVQQRRFCICIEEPLRQLLASFQSILQAKRDVQRAKQAMSNSNLAAPQMTVSRKRSIADRLDNEAMRTHDDTMGMDVDISMDINSDSLSDRRPLAPFQDR</sequence>
<dbReference type="GO" id="GO:0062026">
    <property type="term" value="P:negative regulation of SCF-dependent proteasomal ubiquitin-dependent catabolic process"/>
    <property type="evidence" value="ECO:0007669"/>
    <property type="project" value="TreeGrafter"/>
</dbReference>
<dbReference type="GO" id="GO:0140096">
    <property type="term" value="F:catalytic activity, acting on a protein"/>
    <property type="evidence" value="ECO:0007669"/>
    <property type="project" value="UniProtKB-ARBA"/>
</dbReference>
<dbReference type="PROSITE" id="PS50056">
    <property type="entry name" value="TYR_PHOSPHATASE_2"/>
    <property type="match status" value="1"/>
</dbReference>
<dbReference type="InterPro" id="IPR020422">
    <property type="entry name" value="TYR_PHOSPHATASE_DUAL_dom"/>
</dbReference>
<dbReference type="HOGENOM" id="CLU_049471_0_0_1"/>
<evidence type="ECO:0000313" key="4">
    <source>
        <dbReference type="EMBL" id="EAW07529.1"/>
    </source>
</evidence>